<name>A0A3B0SJX7_9ZZZZ</name>
<dbReference type="InterPro" id="IPR013078">
    <property type="entry name" value="His_Pase_superF_clade-1"/>
</dbReference>
<dbReference type="EMBL" id="UOEK01000239">
    <property type="protein sequence ID" value="VAW02672.1"/>
    <property type="molecule type" value="Genomic_DNA"/>
</dbReference>
<protein>
    <recommendedName>
        <fullName evidence="3">Histidine phosphatase family protein</fullName>
    </recommendedName>
</protein>
<dbReference type="CDD" id="cd07067">
    <property type="entry name" value="HP_PGM_like"/>
    <property type="match status" value="1"/>
</dbReference>
<dbReference type="GO" id="GO:0005829">
    <property type="term" value="C:cytosol"/>
    <property type="evidence" value="ECO:0007669"/>
    <property type="project" value="TreeGrafter"/>
</dbReference>
<dbReference type="InterPro" id="IPR051695">
    <property type="entry name" value="Phosphoglycerate_Mutase"/>
</dbReference>
<dbReference type="Pfam" id="PF00300">
    <property type="entry name" value="His_Phos_1"/>
    <property type="match status" value="1"/>
</dbReference>
<dbReference type="AlphaFoldDB" id="A0A3B0SJX7"/>
<gene>
    <name evidence="2" type="ORF">MNBD_ACTINO02-826</name>
</gene>
<dbReference type="SMART" id="SM00855">
    <property type="entry name" value="PGAM"/>
    <property type="match status" value="1"/>
</dbReference>
<dbReference type="PANTHER" id="PTHR46517:SF1">
    <property type="entry name" value="FRUCTOSE-2,6-BISPHOSPHATASE TIGAR"/>
    <property type="match status" value="1"/>
</dbReference>
<accession>A0A3B0SJX7</accession>
<evidence type="ECO:0000313" key="2">
    <source>
        <dbReference type="EMBL" id="VAW02672.1"/>
    </source>
</evidence>
<keyword evidence="1" id="KW-0378">Hydrolase</keyword>
<evidence type="ECO:0000256" key="1">
    <source>
        <dbReference type="ARBA" id="ARBA00022801"/>
    </source>
</evidence>
<dbReference type="Gene3D" id="3.40.50.1240">
    <property type="entry name" value="Phosphoglycerate mutase-like"/>
    <property type="match status" value="1"/>
</dbReference>
<dbReference type="InterPro" id="IPR029033">
    <property type="entry name" value="His_PPase_superfam"/>
</dbReference>
<reference evidence="2" key="1">
    <citation type="submission" date="2018-06" db="EMBL/GenBank/DDBJ databases">
        <authorList>
            <person name="Zhirakovskaya E."/>
        </authorList>
    </citation>
    <scope>NUCLEOTIDE SEQUENCE</scope>
</reference>
<dbReference type="GO" id="GO:0043456">
    <property type="term" value="P:regulation of pentose-phosphate shunt"/>
    <property type="evidence" value="ECO:0007669"/>
    <property type="project" value="TreeGrafter"/>
</dbReference>
<dbReference type="SUPFAM" id="SSF53254">
    <property type="entry name" value="Phosphoglycerate mutase-like"/>
    <property type="match status" value="1"/>
</dbReference>
<organism evidence="2">
    <name type="scientific">hydrothermal vent metagenome</name>
    <dbReference type="NCBI Taxonomy" id="652676"/>
    <lineage>
        <taxon>unclassified sequences</taxon>
        <taxon>metagenomes</taxon>
        <taxon>ecological metagenomes</taxon>
    </lineage>
</organism>
<dbReference type="PANTHER" id="PTHR46517">
    <property type="entry name" value="FRUCTOSE-2,6-BISPHOSPHATASE TIGAR"/>
    <property type="match status" value="1"/>
</dbReference>
<evidence type="ECO:0008006" key="3">
    <source>
        <dbReference type="Google" id="ProtNLM"/>
    </source>
</evidence>
<sequence length="174" mass="18689">MVDFVRHGATEWSSSGRYTGRTDLVLSPIGRCEAAAVGEQIRCGDYDVVWSSPLLRSVETAALAGFDPRIDERLAEFDFGDLEGRRWEELSVDVQGSLVDFDSFVAPGGESVVEFKTRVLSWWDDLEPGRHVAFCHGGVIRVVQRHLGADGLVATGSVVSLGAPDNSAGPGVPG</sequence>
<proteinExistence type="predicted"/>
<dbReference type="GO" id="GO:0004331">
    <property type="term" value="F:fructose-2,6-bisphosphate 2-phosphatase activity"/>
    <property type="evidence" value="ECO:0007669"/>
    <property type="project" value="TreeGrafter"/>
</dbReference>
<dbReference type="GO" id="GO:0045820">
    <property type="term" value="P:negative regulation of glycolytic process"/>
    <property type="evidence" value="ECO:0007669"/>
    <property type="project" value="TreeGrafter"/>
</dbReference>